<accession>A0ACB8QWY8</accession>
<name>A0ACB8QWY8_9AGAM</name>
<reference evidence="1" key="2">
    <citation type="journal article" date="2022" name="New Phytol.">
        <title>Evolutionary transition to the ectomycorrhizal habit in the genomes of a hyperdiverse lineage of mushroom-forming fungi.</title>
        <authorList>
            <person name="Looney B."/>
            <person name="Miyauchi S."/>
            <person name="Morin E."/>
            <person name="Drula E."/>
            <person name="Courty P.E."/>
            <person name="Kohler A."/>
            <person name="Kuo A."/>
            <person name="LaButti K."/>
            <person name="Pangilinan J."/>
            <person name="Lipzen A."/>
            <person name="Riley R."/>
            <person name="Andreopoulos W."/>
            <person name="He G."/>
            <person name="Johnson J."/>
            <person name="Nolan M."/>
            <person name="Tritt A."/>
            <person name="Barry K.W."/>
            <person name="Grigoriev I.V."/>
            <person name="Nagy L.G."/>
            <person name="Hibbett D."/>
            <person name="Henrissat B."/>
            <person name="Matheny P.B."/>
            <person name="Labbe J."/>
            <person name="Martin F.M."/>
        </authorList>
    </citation>
    <scope>NUCLEOTIDE SEQUENCE</scope>
    <source>
        <strain evidence="1">EC-137</strain>
    </source>
</reference>
<evidence type="ECO:0000313" key="2">
    <source>
        <dbReference type="Proteomes" id="UP000814128"/>
    </source>
</evidence>
<keyword evidence="2" id="KW-1185">Reference proteome</keyword>
<reference evidence="1" key="1">
    <citation type="submission" date="2021-02" db="EMBL/GenBank/DDBJ databases">
        <authorList>
            <consortium name="DOE Joint Genome Institute"/>
            <person name="Ahrendt S."/>
            <person name="Looney B.P."/>
            <person name="Miyauchi S."/>
            <person name="Morin E."/>
            <person name="Drula E."/>
            <person name="Courty P.E."/>
            <person name="Chicoki N."/>
            <person name="Fauchery L."/>
            <person name="Kohler A."/>
            <person name="Kuo A."/>
            <person name="Labutti K."/>
            <person name="Pangilinan J."/>
            <person name="Lipzen A."/>
            <person name="Riley R."/>
            <person name="Andreopoulos W."/>
            <person name="He G."/>
            <person name="Johnson J."/>
            <person name="Barry K.W."/>
            <person name="Grigoriev I.V."/>
            <person name="Nagy L."/>
            <person name="Hibbett D."/>
            <person name="Henrissat B."/>
            <person name="Matheny P.B."/>
            <person name="Labbe J."/>
            <person name="Martin F."/>
        </authorList>
    </citation>
    <scope>NUCLEOTIDE SEQUENCE</scope>
    <source>
        <strain evidence="1">EC-137</strain>
    </source>
</reference>
<evidence type="ECO:0000313" key="1">
    <source>
        <dbReference type="EMBL" id="KAI0036325.1"/>
    </source>
</evidence>
<organism evidence="1 2">
    <name type="scientific">Vararia minispora EC-137</name>
    <dbReference type="NCBI Taxonomy" id="1314806"/>
    <lineage>
        <taxon>Eukaryota</taxon>
        <taxon>Fungi</taxon>
        <taxon>Dikarya</taxon>
        <taxon>Basidiomycota</taxon>
        <taxon>Agaricomycotina</taxon>
        <taxon>Agaricomycetes</taxon>
        <taxon>Russulales</taxon>
        <taxon>Lachnocladiaceae</taxon>
        <taxon>Vararia</taxon>
    </lineage>
</organism>
<comment type="caution">
    <text evidence="1">The sequence shown here is derived from an EMBL/GenBank/DDBJ whole genome shotgun (WGS) entry which is preliminary data.</text>
</comment>
<proteinExistence type="predicted"/>
<dbReference type="Proteomes" id="UP000814128">
    <property type="component" value="Unassembled WGS sequence"/>
</dbReference>
<protein>
    <submittedName>
        <fullName evidence="1">Major facilitator superfamily domain-containing protein</fullName>
    </submittedName>
</protein>
<sequence length="506" mass="55726">MSVVYTHDRVYVRPSSVKLDVNLVTWDGPDDPENPQNWSHRYRWLVTLICALMTINVTFASSAPATATTLIALRFRVGQEVADLVTSLFLLGYCFGPIFWGPGSETFGRRPIFCLTMVSYTVLIMGQALAPNIQTLLTTRFFSGFFACAPLTNGAGVLADVWDPVVRGPAASLFATMVFLGPAIGPIVSGFVVEDTLDFRWVFWVMMAFAGVCSAIAVLFFPETRAEKILSSKAKRLRKEDPVRNKDRYAELERQGWNFGPLLDRTVKRPFKMLTVEPILVLITIYLSVVYGVLYGLLEAIPYIFSKHNFTISQSGLIFVGIGIGTIIGGIIFAFSSRMYPRLVEEWHGFPPPEHRLYGAMIAGPALVVGAFWLGWTGNSPAIPWYVPALSTIPVGMSIALIFVSFTAYMVDTYLMYAASAVSANTAVRSAVGAAFPLFTRQMFVGLGVGWACTLVGIIAVLLAPIPFLFYRYGSRIRGRSRFAPCADLKIAEKKRLAAQGGEMDV</sequence>
<gene>
    <name evidence="1" type="ORF">K488DRAFT_76099</name>
</gene>
<dbReference type="EMBL" id="MU273473">
    <property type="protein sequence ID" value="KAI0036325.1"/>
    <property type="molecule type" value="Genomic_DNA"/>
</dbReference>